<sequence>MFVELVWFRFQKCGTSFYMRKHGVVVPHWVRFPFIPYPFLLSLIFFFFFLILSKEKKRNAEL</sequence>
<dbReference type="EMBL" id="KJ194582">
    <property type="protein sequence ID" value="AHN84114.1"/>
    <property type="molecule type" value="Genomic_DNA"/>
</dbReference>
<reference evidence="2 3" key="1">
    <citation type="submission" date="2014-01" db="EMBL/GenBank/DDBJ databases">
        <authorList>
            <person name="Schneider V.M."/>
            <person name="Bowman C.A."/>
            <person name="Russell D.A."/>
            <person name="Pope W.H."/>
            <person name="Jacobs-Sera D."/>
            <person name="Hendrix R.W."/>
            <person name="Hatfull G.F."/>
        </authorList>
    </citation>
    <scope>NUCLEOTIDE SEQUENCE [LARGE SCALE GENOMIC DNA]</scope>
</reference>
<dbReference type="GeneID" id="19527283"/>
<organism evidence="2 3">
    <name type="scientific">Mycobacterium phage Hawkeye</name>
    <dbReference type="NCBI Taxonomy" id="1458711"/>
    <lineage>
        <taxon>Viruses</taxon>
        <taxon>Duplodnaviria</taxon>
        <taxon>Heunggongvirae</taxon>
        <taxon>Uroviricota</taxon>
        <taxon>Caudoviricetes</taxon>
        <taxon>Dclasvirinae</taxon>
        <taxon>Hawkeyevirus</taxon>
        <taxon>Hawkeyevirus hawkeye</taxon>
    </lineage>
</organism>
<evidence type="ECO:0000313" key="2">
    <source>
        <dbReference type="EMBL" id="AHN84114.1"/>
    </source>
</evidence>
<keyword evidence="1" id="KW-1133">Transmembrane helix</keyword>
<feature type="transmembrane region" description="Helical" evidence="1">
    <location>
        <begin position="34"/>
        <end position="52"/>
    </location>
</feature>
<gene>
    <name evidence="2" type="primary">103</name>
    <name evidence="2" type="ORF">PBI_HAWKEYE_103</name>
</gene>
<keyword evidence="1" id="KW-0472">Membrane</keyword>
<accession>X2KYZ6</accession>
<proteinExistence type="predicted"/>
<keyword evidence="3" id="KW-1185">Reference proteome</keyword>
<evidence type="ECO:0000313" key="3">
    <source>
        <dbReference type="Proteomes" id="UP000019737"/>
    </source>
</evidence>
<dbReference type="RefSeq" id="YP_009035998.1">
    <property type="nucleotide sequence ID" value="NC_024209.1"/>
</dbReference>
<dbReference type="KEGG" id="vg:19527283"/>
<name>X2KYZ6_9CAUD</name>
<evidence type="ECO:0000256" key="1">
    <source>
        <dbReference type="SAM" id="Phobius"/>
    </source>
</evidence>
<keyword evidence="1" id="KW-0812">Transmembrane</keyword>
<dbReference type="Proteomes" id="UP000019737">
    <property type="component" value="Segment"/>
</dbReference>
<protein>
    <submittedName>
        <fullName evidence="2">Uncharacterized protein</fullName>
    </submittedName>
</protein>